<evidence type="ECO:0000256" key="2">
    <source>
        <dbReference type="ARBA" id="ARBA00002786"/>
    </source>
</evidence>
<protein>
    <recommendedName>
        <fullName evidence="12">Tryptophan synthase beta chain</fullName>
        <ecNumber evidence="12">4.2.1.20</ecNumber>
    </recommendedName>
</protein>
<feature type="domain" description="Tryptophan synthase beta chain-like PALP" evidence="13">
    <location>
        <begin position="92"/>
        <end position="430"/>
    </location>
</feature>
<comment type="cofactor">
    <cofactor evidence="1 12">
        <name>pyridoxal 5'-phosphate</name>
        <dbReference type="ChEBI" id="CHEBI:597326"/>
    </cofactor>
</comment>
<comment type="function">
    <text evidence="2 12">The beta subunit is responsible for the synthesis of L-tryptophan from indole and L-serine.</text>
</comment>
<dbReference type="GO" id="GO:0004834">
    <property type="term" value="F:tryptophan synthase activity"/>
    <property type="evidence" value="ECO:0007669"/>
    <property type="project" value="UniProtKB-UniRule"/>
</dbReference>
<dbReference type="Proteomes" id="UP000677016">
    <property type="component" value="Unassembled WGS sequence"/>
</dbReference>
<dbReference type="Gene3D" id="3.40.50.1100">
    <property type="match status" value="2"/>
</dbReference>
<sequence>MTPRRSPTTPEVPVPDPLRHKVLLDEDEMPTHWYNLLADLPVPPPPPLHPGTGEPVGPDDLTPLFPMDLIAQELSTERYVAIPEEVRDVYRLWRPSPLFRAHRLEKALGTPARIYYKYEGVSPAGSHKPNTAVPQAYYNAKAGVRKLTTETGAGQWGTSLAFACAQFGLECEIWQVRASYDSKPYRKVMMETFGGTVHPSPSDLTQAGRDVLATRPDSPGSLGLAISEAVEVAAQDPTVNYALGSVLNHVLLHQTVIGEEALLQLAKVDETVDLIVGCTGGGSNFGGLTFPFLREKLARGSGPVIRAVEPASCPSLTQGTYAYDFGDVAGMTPLLKMHTLGHDFVPDPIHAGGLRYHGMSPLISHLYDQGHLEAVAKTQQDCFAAGVLFARTEGIVPAPEPTHALAAAVDEALACKESGEEKVILTALCGHGHLDLPAYEAYLRGDLVDHTWDDTELQQSVAAALERLPAIPG</sequence>
<dbReference type="PIRSF" id="PIRSF001413">
    <property type="entry name" value="Trp_syn_beta"/>
    <property type="match status" value="1"/>
</dbReference>
<dbReference type="InterPro" id="IPR001926">
    <property type="entry name" value="TrpB-like_PALP"/>
</dbReference>
<evidence type="ECO:0000256" key="10">
    <source>
        <dbReference type="ARBA" id="ARBA00023239"/>
    </source>
</evidence>
<dbReference type="PROSITE" id="PS00168">
    <property type="entry name" value="TRP_SYNTHASE_BETA"/>
    <property type="match status" value="1"/>
</dbReference>
<keyword evidence="6 12" id="KW-0028">Amino-acid biosynthesis</keyword>
<dbReference type="InterPro" id="IPR023026">
    <property type="entry name" value="Trp_synth_beta/beta-like"/>
</dbReference>
<proteinExistence type="inferred from homology"/>
<keyword evidence="15" id="KW-1185">Reference proteome</keyword>
<dbReference type="EC" id="4.2.1.20" evidence="12"/>
<keyword evidence="7 12" id="KW-0822">Tryptophan biosynthesis</keyword>
<reference evidence="14" key="1">
    <citation type="submission" date="2021-04" db="EMBL/GenBank/DDBJ databases">
        <title>Phycicoccus avicenniae sp. nov., a novel endophytic actinomycetes isolated from branch of Avicennia mariana.</title>
        <authorList>
            <person name="Tuo L."/>
        </authorList>
    </citation>
    <scope>NUCLEOTIDE SEQUENCE</scope>
    <source>
        <strain evidence="14">BSK3Z-2</strain>
    </source>
</reference>
<gene>
    <name evidence="12" type="primary">trpB</name>
    <name evidence="14" type="ORF">KC207_02920</name>
</gene>
<evidence type="ECO:0000313" key="14">
    <source>
        <dbReference type="EMBL" id="MBR7742244.1"/>
    </source>
</evidence>
<keyword evidence="10 12" id="KW-0456">Lyase</keyword>
<dbReference type="GO" id="GO:0030170">
    <property type="term" value="F:pyridoxal phosphate binding"/>
    <property type="evidence" value="ECO:0007669"/>
    <property type="project" value="InterPro"/>
</dbReference>
<evidence type="ECO:0000259" key="13">
    <source>
        <dbReference type="Pfam" id="PF00291"/>
    </source>
</evidence>
<dbReference type="AlphaFoldDB" id="A0A941D524"/>
<dbReference type="InterPro" id="IPR036052">
    <property type="entry name" value="TrpB-like_PALP_sf"/>
</dbReference>
<name>A0A941D524_9MICO</name>
<evidence type="ECO:0000256" key="9">
    <source>
        <dbReference type="ARBA" id="ARBA00023141"/>
    </source>
</evidence>
<dbReference type="RefSeq" id="WP_211601400.1">
    <property type="nucleotide sequence ID" value="NZ_JAGSNF010000003.1"/>
</dbReference>
<dbReference type="GO" id="GO:0005737">
    <property type="term" value="C:cytoplasm"/>
    <property type="evidence" value="ECO:0007669"/>
    <property type="project" value="TreeGrafter"/>
</dbReference>
<evidence type="ECO:0000256" key="11">
    <source>
        <dbReference type="ARBA" id="ARBA00049047"/>
    </source>
</evidence>
<dbReference type="Pfam" id="PF00291">
    <property type="entry name" value="PALP"/>
    <property type="match status" value="1"/>
</dbReference>
<dbReference type="NCBIfam" id="TIGR01415">
    <property type="entry name" value="trpB_rel"/>
    <property type="match status" value="1"/>
</dbReference>
<evidence type="ECO:0000256" key="4">
    <source>
        <dbReference type="ARBA" id="ARBA00009982"/>
    </source>
</evidence>
<evidence type="ECO:0000256" key="7">
    <source>
        <dbReference type="ARBA" id="ARBA00022822"/>
    </source>
</evidence>
<organism evidence="14 15">
    <name type="scientific">Phycicoccus avicenniae</name>
    <dbReference type="NCBI Taxonomy" id="2828860"/>
    <lineage>
        <taxon>Bacteria</taxon>
        <taxon>Bacillati</taxon>
        <taxon>Actinomycetota</taxon>
        <taxon>Actinomycetes</taxon>
        <taxon>Micrococcales</taxon>
        <taxon>Intrasporangiaceae</taxon>
        <taxon>Phycicoccus</taxon>
    </lineage>
</organism>
<dbReference type="NCBIfam" id="NF009057">
    <property type="entry name" value="PRK12391.1"/>
    <property type="match status" value="1"/>
</dbReference>
<evidence type="ECO:0000256" key="12">
    <source>
        <dbReference type="HAMAP-Rule" id="MF_00133"/>
    </source>
</evidence>
<evidence type="ECO:0000256" key="1">
    <source>
        <dbReference type="ARBA" id="ARBA00001933"/>
    </source>
</evidence>
<dbReference type="InterPro" id="IPR006316">
    <property type="entry name" value="Trp_synth_b-like"/>
</dbReference>
<dbReference type="PANTHER" id="PTHR48077:SF6">
    <property type="entry name" value="TRYPTOPHAN SYNTHASE"/>
    <property type="match status" value="1"/>
</dbReference>
<evidence type="ECO:0000256" key="6">
    <source>
        <dbReference type="ARBA" id="ARBA00022605"/>
    </source>
</evidence>
<evidence type="ECO:0000313" key="15">
    <source>
        <dbReference type="Proteomes" id="UP000677016"/>
    </source>
</evidence>
<comment type="subunit">
    <text evidence="5 12">Tetramer of two alpha and two beta chains.</text>
</comment>
<accession>A0A941D524</accession>
<dbReference type="PIRSF" id="PIRSF500824">
    <property type="entry name" value="TrpB_prok"/>
    <property type="match status" value="1"/>
</dbReference>
<comment type="similarity">
    <text evidence="4 12">Belongs to the TrpB family.</text>
</comment>
<comment type="caution">
    <text evidence="14">The sequence shown here is derived from an EMBL/GenBank/DDBJ whole genome shotgun (WGS) entry which is preliminary data.</text>
</comment>
<comment type="pathway">
    <text evidence="3 12">Amino-acid biosynthesis; L-tryptophan biosynthesis; L-tryptophan from chorismate: step 5/5.</text>
</comment>
<dbReference type="HAMAP" id="MF_00133">
    <property type="entry name" value="Trp_synth_beta"/>
    <property type="match status" value="1"/>
</dbReference>
<evidence type="ECO:0000256" key="3">
    <source>
        <dbReference type="ARBA" id="ARBA00004733"/>
    </source>
</evidence>
<evidence type="ECO:0000256" key="8">
    <source>
        <dbReference type="ARBA" id="ARBA00022898"/>
    </source>
</evidence>
<evidence type="ECO:0000256" key="5">
    <source>
        <dbReference type="ARBA" id="ARBA00011270"/>
    </source>
</evidence>
<dbReference type="SUPFAM" id="SSF53686">
    <property type="entry name" value="Tryptophan synthase beta subunit-like PLP-dependent enzymes"/>
    <property type="match status" value="1"/>
</dbReference>
<dbReference type="PANTHER" id="PTHR48077">
    <property type="entry name" value="TRYPTOPHAN SYNTHASE-RELATED"/>
    <property type="match status" value="1"/>
</dbReference>
<dbReference type="GO" id="GO:0052684">
    <property type="term" value="F:L-serine hydro-lyase (adding indole, L-tryptophan-forming) activity"/>
    <property type="evidence" value="ECO:0007669"/>
    <property type="project" value="TreeGrafter"/>
</dbReference>
<dbReference type="InterPro" id="IPR006653">
    <property type="entry name" value="Trp_synth_b_CS"/>
</dbReference>
<dbReference type="EMBL" id="JAGSNF010000003">
    <property type="protein sequence ID" value="MBR7742244.1"/>
    <property type="molecule type" value="Genomic_DNA"/>
</dbReference>
<keyword evidence="9 12" id="KW-0057">Aromatic amino acid biosynthesis</keyword>
<keyword evidence="8 12" id="KW-0663">Pyridoxal phosphate</keyword>
<comment type="catalytic activity">
    <reaction evidence="11 12">
        <text>(1S,2R)-1-C-(indol-3-yl)glycerol 3-phosphate + L-serine = D-glyceraldehyde 3-phosphate + L-tryptophan + H2O</text>
        <dbReference type="Rhea" id="RHEA:10532"/>
        <dbReference type="ChEBI" id="CHEBI:15377"/>
        <dbReference type="ChEBI" id="CHEBI:33384"/>
        <dbReference type="ChEBI" id="CHEBI:57912"/>
        <dbReference type="ChEBI" id="CHEBI:58866"/>
        <dbReference type="ChEBI" id="CHEBI:59776"/>
        <dbReference type="EC" id="4.2.1.20"/>
    </reaction>
</comment>
<feature type="modified residue" description="N6-(pyridoxal phosphate)lysine" evidence="12">
    <location>
        <position position="128"/>
    </location>
</feature>